<name>F9WC66_TRYCI</name>
<dbReference type="VEuPathDB" id="TriTrypDB:TcIL3000_0_54350"/>
<keyword evidence="1" id="KW-0472">Membrane</keyword>
<keyword evidence="3" id="KW-1185">Reference proteome</keyword>
<feature type="transmembrane region" description="Helical" evidence="1">
    <location>
        <begin position="252"/>
        <end position="272"/>
    </location>
</feature>
<sequence length="276" mass="31507">MLGLDRFCIMFYQINPSDYPEYMKCERVSEQPGTVLMESRAMQGIRRTVPIGYLLSVLYFYGYHRPRLSFADREISKLHHYFYPSAGYTTPLGIAGGIAYACYFDGFCNCSKENVASAANKERSRALAAWKQHQDLWELQQASQCWYSWRRLLSFGRYRQGFGGGDDGKDRRATYEDFLDPHGIIGVGKQVPEVNDLSFYQYYNKQQVDALVSAAMRLRRSPEEERWIQTCGRLGGYGSIGMLLTWNSRGMFFRLFMGLGLGVVCGGFISAAKLDS</sequence>
<evidence type="ECO:0000256" key="1">
    <source>
        <dbReference type="SAM" id="Phobius"/>
    </source>
</evidence>
<organism evidence="2 3">
    <name type="scientific">Trypanosoma congolense (strain IL3000)</name>
    <dbReference type="NCBI Taxonomy" id="1068625"/>
    <lineage>
        <taxon>Eukaryota</taxon>
        <taxon>Discoba</taxon>
        <taxon>Euglenozoa</taxon>
        <taxon>Kinetoplastea</taxon>
        <taxon>Metakinetoplastina</taxon>
        <taxon>Trypanosomatida</taxon>
        <taxon>Trypanosomatidae</taxon>
        <taxon>Trypanosoma</taxon>
        <taxon>Nannomonas</taxon>
    </lineage>
</organism>
<dbReference type="OMA" id="TGMRYTV"/>
<keyword evidence="1" id="KW-1133">Transmembrane helix</keyword>
<reference evidence="3" key="1">
    <citation type="submission" date="2011-07" db="EMBL/GenBank/DDBJ databases">
        <title>Divergent evolution of antigenic variation in African trypanosomes.</title>
        <authorList>
            <person name="Jackson A.P."/>
            <person name="Berry A."/>
            <person name="Allison H.C."/>
            <person name="Burton P."/>
            <person name="Anderson J."/>
            <person name="Aslett M."/>
            <person name="Brown R."/>
            <person name="Corton N."/>
            <person name="Harris D."/>
            <person name="Hauser H."/>
            <person name="Gamble J."/>
            <person name="Gilderthorp R."/>
            <person name="McQuillan J."/>
            <person name="Quail M.A."/>
            <person name="Sanders M."/>
            <person name="Van Tonder A."/>
            <person name="Ginger M.L."/>
            <person name="Donelson J.E."/>
            <person name="Field M.C."/>
            <person name="Barry J.D."/>
            <person name="Berriman M."/>
            <person name="Hertz-Fowler C."/>
        </authorList>
    </citation>
    <scope>NUCLEOTIDE SEQUENCE [LARGE SCALE GENOMIC DNA]</scope>
    <source>
        <strain evidence="3">IL3000</strain>
    </source>
</reference>
<dbReference type="Proteomes" id="UP000000702">
    <property type="component" value="Unassembled WGS sequence"/>
</dbReference>
<protein>
    <submittedName>
        <fullName evidence="2">WGS project CAEQ00000000 data, annotated contig 2191</fullName>
    </submittedName>
</protein>
<accession>F9WC66</accession>
<evidence type="ECO:0000313" key="2">
    <source>
        <dbReference type="EMBL" id="CCD14858.1"/>
    </source>
</evidence>
<dbReference type="EMBL" id="CAEQ01001675">
    <property type="protein sequence ID" value="CCD14858.1"/>
    <property type="molecule type" value="Genomic_DNA"/>
</dbReference>
<feature type="transmembrane region" description="Helical" evidence="1">
    <location>
        <begin position="44"/>
        <end position="63"/>
    </location>
</feature>
<comment type="caution">
    <text evidence="2">The sequence shown here is derived from an EMBL/GenBank/DDBJ whole genome shotgun (WGS) entry which is preliminary data.</text>
</comment>
<proteinExistence type="predicted"/>
<gene>
    <name evidence="2" type="ORF">TCIL3000_0_54350</name>
</gene>
<keyword evidence="1" id="KW-0812">Transmembrane</keyword>
<reference evidence="2 3" key="2">
    <citation type="journal article" date="2012" name="Proc. Natl. Acad. Sci. U.S.A.">
        <title>Antigenic diversity is generated by distinct evolutionary mechanisms in African trypanosome species.</title>
        <authorList>
            <person name="Jackson A.P."/>
            <person name="Berry A."/>
            <person name="Aslett M."/>
            <person name="Allison H.C."/>
            <person name="Burton P."/>
            <person name="Vavrova-Anderson J."/>
            <person name="Brown R."/>
            <person name="Browne H."/>
            <person name="Corton N."/>
            <person name="Hauser H."/>
            <person name="Gamble J."/>
            <person name="Gilderthorp R."/>
            <person name="Marcello L."/>
            <person name="McQuillan J."/>
            <person name="Otto T.D."/>
            <person name="Quail M.A."/>
            <person name="Sanders M.J."/>
            <person name="van Tonder A."/>
            <person name="Ginger M.L."/>
            <person name="Field M.C."/>
            <person name="Barry J.D."/>
            <person name="Hertz-Fowler C."/>
            <person name="Berriman M."/>
        </authorList>
    </citation>
    <scope>NUCLEOTIDE SEQUENCE [LARGE SCALE GENOMIC DNA]</scope>
    <source>
        <strain evidence="2 3">IL3000</strain>
    </source>
</reference>
<evidence type="ECO:0000313" key="3">
    <source>
        <dbReference type="Proteomes" id="UP000000702"/>
    </source>
</evidence>
<dbReference type="AlphaFoldDB" id="F9WC66"/>